<organism evidence="2 3">
    <name type="scientific">Paenibacillus glycanilyticus</name>
    <dbReference type="NCBI Taxonomy" id="126569"/>
    <lineage>
        <taxon>Bacteria</taxon>
        <taxon>Bacillati</taxon>
        <taxon>Bacillota</taxon>
        <taxon>Bacilli</taxon>
        <taxon>Bacillales</taxon>
        <taxon>Paenibacillaceae</taxon>
        <taxon>Paenibacillus</taxon>
    </lineage>
</organism>
<dbReference type="PROSITE" id="PS51186">
    <property type="entry name" value="GNAT"/>
    <property type="match status" value="1"/>
</dbReference>
<dbReference type="RefSeq" id="WP_317982324.1">
    <property type="nucleotide sequence ID" value="NZ_BTCL01000039.1"/>
</dbReference>
<dbReference type="PANTHER" id="PTHR43233">
    <property type="entry name" value="FAMILY N-ACETYLTRANSFERASE, PUTATIVE (AFU_ORTHOLOGUE AFUA_6G03350)-RELATED"/>
    <property type="match status" value="1"/>
</dbReference>
<dbReference type="InterPro" id="IPR000182">
    <property type="entry name" value="GNAT_dom"/>
</dbReference>
<dbReference type="CDD" id="cd04301">
    <property type="entry name" value="NAT_SF"/>
    <property type="match status" value="1"/>
</dbReference>
<feature type="domain" description="N-acetyltransferase" evidence="1">
    <location>
        <begin position="8"/>
        <end position="135"/>
    </location>
</feature>
<name>A0ABQ6NUY1_9BACL</name>
<keyword evidence="3" id="KW-1185">Reference proteome</keyword>
<evidence type="ECO:0000259" key="1">
    <source>
        <dbReference type="PROSITE" id="PS51186"/>
    </source>
</evidence>
<comment type="caution">
    <text evidence="2">The sequence shown here is derived from an EMBL/GenBank/DDBJ whole genome shotgun (WGS) entry which is preliminary data.</text>
</comment>
<dbReference type="EMBL" id="BTCL01000039">
    <property type="protein sequence ID" value="GMK48898.1"/>
    <property type="molecule type" value="Genomic_DNA"/>
</dbReference>
<dbReference type="PANTHER" id="PTHR43233:SF1">
    <property type="entry name" value="FAMILY N-ACETYLTRANSFERASE, PUTATIVE (AFU_ORTHOLOGUE AFUA_6G03350)-RELATED"/>
    <property type="match status" value="1"/>
</dbReference>
<gene>
    <name evidence="2" type="ORF">PghCCS26_60280</name>
</gene>
<accession>A0ABQ6NUY1</accession>
<dbReference type="Proteomes" id="UP001285921">
    <property type="component" value="Unassembled WGS sequence"/>
</dbReference>
<dbReference type="SUPFAM" id="SSF55729">
    <property type="entry name" value="Acyl-CoA N-acyltransferases (Nat)"/>
    <property type="match status" value="1"/>
</dbReference>
<dbReference type="Gene3D" id="3.40.630.30">
    <property type="match status" value="1"/>
</dbReference>
<evidence type="ECO:0000313" key="3">
    <source>
        <dbReference type="Proteomes" id="UP001285921"/>
    </source>
</evidence>
<sequence length="135" mass="15775">MEHLYNKYRFSDDKSLLELDTIQAFLAKSYWANQRTKETIEKSIQNSTCYGIYYEDRQVGFARVITDWATVYYLADVYIDEEHRGHGLGKELVGWIVQQYEGLSGLLGTLDAHGLYEQFGFKRNAERFMVRRPGA</sequence>
<proteinExistence type="predicted"/>
<evidence type="ECO:0000313" key="2">
    <source>
        <dbReference type="EMBL" id="GMK48898.1"/>
    </source>
</evidence>
<dbReference type="Pfam" id="PF00583">
    <property type="entry name" value="Acetyltransf_1"/>
    <property type="match status" value="1"/>
</dbReference>
<protein>
    <submittedName>
        <fullName evidence="2">N-acetyltransferase</fullName>
    </submittedName>
</protein>
<dbReference type="InterPro" id="IPR053144">
    <property type="entry name" value="Acetyltransferase_Butenolide"/>
</dbReference>
<dbReference type="InterPro" id="IPR016181">
    <property type="entry name" value="Acyl_CoA_acyltransferase"/>
</dbReference>
<reference evidence="2 3" key="1">
    <citation type="submission" date="2023-05" db="EMBL/GenBank/DDBJ databases">
        <title>Draft genome of Paenibacillus sp. CCS26.</title>
        <authorList>
            <person name="Akita H."/>
            <person name="Shinto Y."/>
            <person name="Kimura Z."/>
        </authorList>
    </citation>
    <scope>NUCLEOTIDE SEQUENCE [LARGE SCALE GENOMIC DNA]</scope>
    <source>
        <strain evidence="2 3">CCS26</strain>
    </source>
</reference>